<evidence type="ECO:0000256" key="1">
    <source>
        <dbReference type="ARBA" id="ARBA00006315"/>
    </source>
</evidence>
<evidence type="ECO:0000313" key="2">
    <source>
        <dbReference type="EMBL" id="OIQ84946.1"/>
    </source>
</evidence>
<comment type="caution">
    <text evidence="2">The sequence shown here is derived from an EMBL/GenBank/DDBJ whole genome shotgun (WGS) entry which is preliminary data.</text>
</comment>
<dbReference type="NCBIfam" id="TIGR04336">
    <property type="entry name" value="AmmeMemoSam_B"/>
    <property type="match status" value="1"/>
</dbReference>
<accession>A0A1J5QNJ5</accession>
<dbReference type="HAMAP" id="MF_00055">
    <property type="entry name" value="MEMO1"/>
    <property type="match status" value="1"/>
</dbReference>
<evidence type="ECO:0008006" key="3">
    <source>
        <dbReference type="Google" id="ProtNLM"/>
    </source>
</evidence>
<dbReference type="CDD" id="cd07361">
    <property type="entry name" value="MEMO_like"/>
    <property type="match status" value="1"/>
</dbReference>
<dbReference type="PANTHER" id="PTHR11060">
    <property type="entry name" value="PROTEIN MEMO1"/>
    <property type="match status" value="1"/>
</dbReference>
<dbReference type="Pfam" id="PF01875">
    <property type="entry name" value="Memo"/>
    <property type="match status" value="1"/>
</dbReference>
<comment type="similarity">
    <text evidence="1">Belongs to the MEMO1 family.</text>
</comment>
<protein>
    <recommendedName>
        <fullName evidence="3">MEMO1 family protein</fullName>
    </recommendedName>
</protein>
<dbReference type="InterPro" id="IPR002737">
    <property type="entry name" value="MEMO1_fam"/>
</dbReference>
<gene>
    <name evidence="2" type="ORF">GALL_332300</name>
</gene>
<dbReference type="PANTHER" id="PTHR11060:SF0">
    <property type="entry name" value="PROTEIN MEMO1"/>
    <property type="match status" value="1"/>
</dbReference>
<name>A0A1J5QNJ5_9ZZZZ</name>
<proteinExistence type="inferred from homology"/>
<sequence>MRSSRVREPAVAGAFYPGDPEVLRVTVDRLLADATSPEGTPVPRAVIVPHAGYVYSGSTAALAYARVARGRDVIRRVVVIGPTHRVPVRGVALPGADGFRTPLGVMPVAEAWAEDRLVGVPAVCLFAETHRWEHSVEVQLPFLQRALGDVEVVPLLAGDATGDEVAGVLDALWGGPETLVVISSDLSHYLPYEEARRVDAGTIAQISALGGPLDHRQACGATPVNGLLVAARRHGLHPALLGACSSGDTAGDRLRVVGYSAFAFDGDDDA</sequence>
<organism evidence="2">
    <name type="scientific">mine drainage metagenome</name>
    <dbReference type="NCBI Taxonomy" id="410659"/>
    <lineage>
        <taxon>unclassified sequences</taxon>
        <taxon>metagenomes</taxon>
        <taxon>ecological metagenomes</taxon>
    </lineage>
</organism>
<dbReference type="Gene3D" id="3.40.830.10">
    <property type="entry name" value="LigB-like"/>
    <property type="match status" value="1"/>
</dbReference>
<dbReference type="EMBL" id="MLJW01000579">
    <property type="protein sequence ID" value="OIQ84946.1"/>
    <property type="molecule type" value="Genomic_DNA"/>
</dbReference>
<reference evidence="2" key="1">
    <citation type="submission" date="2016-10" db="EMBL/GenBank/DDBJ databases">
        <title>Sequence of Gallionella enrichment culture.</title>
        <authorList>
            <person name="Poehlein A."/>
            <person name="Muehling M."/>
            <person name="Daniel R."/>
        </authorList>
    </citation>
    <scope>NUCLEOTIDE SEQUENCE</scope>
</reference>
<dbReference type="AlphaFoldDB" id="A0A1J5QNJ5"/>